<feature type="region of interest" description="Disordered" evidence="4">
    <location>
        <begin position="1"/>
        <end position="32"/>
    </location>
</feature>
<name>A0AAF0TJ00_SOLVR</name>
<feature type="region of interest" description="Disordered" evidence="4">
    <location>
        <begin position="46"/>
        <end position="76"/>
    </location>
</feature>
<dbReference type="EMBL" id="CP133614">
    <property type="protein sequence ID" value="WMV20709.1"/>
    <property type="molecule type" value="Genomic_DNA"/>
</dbReference>
<keyword evidence="3" id="KW-0378">Hydrolase</keyword>
<dbReference type="SUPFAM" id="SSF54001">
    <property type="entry name" value="Cysteine proteinases"/>
    <property type="match status" value="1"/>
</dbReference>
<dbReference type="GO" id="GO:0008234">
    <property type="term" value="F:cysteine-type peptidase activity"/>
    <property type="evidence" value="ECO:0007669"/>
    <property type="project" value="InterPro"/>
</dbReference>
<feature type="domain" description="Ubiquitin-like protease family profile" evidence="5">
    <location>
        <begin position="242"/>
        <end position="458"/>
    </location>
</feature>
<evidence type="ECO:0000259" key="5">
    <source>
        <dbReference type="PROSITE" id="PS50600"/>
    </source>
</evidence>
<proteinExistence type="inferred from homology"/>
<evidence type="ECO:0000256" key="4">
    <source>
        <dbReference type="SAM" id="MobiDB-lite"/>
    </source>
</evidence>
<sequence>MEKTPRKSPRLNKSVVIVDSPPISSRPSGRSNEFIVINSSSSYKVQQKDEYGADTKSKGKEKLVEDHYPHDSDFEDDIPLSKRLRVNNDQDSKNVDGGSVSKGMNGLSQKWTRFVNNKRKKASQVPLKYTFEDLVFMDEELDIIESENLTVLTDMSFNKKSKRDRYVRQNQNLQTHSVVRQNVKDLPHSSAQKVGSDPSLSFNKDLQKIAQEVVKVRNELENFEKNVDAKFVEMKAFMDSSIKYIIQELKSLHNDVSTNKDLGGERHVDVIMYYLHKFCKYGPDNSARITTTDPFFISWVVQIHDAWEANGKGESLISIHHEVAQYIRGDRILANTPWVDVDHVCIPVNSSAAFHWFLVVFSIRKRCLYIYDSLNGYGVKHTNAVTSLVQKISRMIPWFLVVTDYYALRKDIDWNTDVHYAGRPVGDPLVYGNRENIPQQCDNSTDCGLYTCAFAEYVCRGDRNVSMSGLNAENLRLRFGATLWEYGKMKIDTESVSEDEASNQGGRSNRRVKE</sequence>
<evidence type="ECO:0000313" key="6">
    <source>
        <dbReference type="EMBL" id="WMV20709.1"/>
    </source>
</evidence>
<feature type="compositionally biased region" description="Basic residues" evidence="4">
    <location>
        <begin position="1"/>
        <end position="10"/>
    </location>
</feature>
<feature type="region of interest" description="Disordered" evidence="4">
    <location>
        <begin position="495"/>
        <end position="514"/>
    </location>
</feature>
<gene>
    <name evidence="6" type="ORF">MTR67_014094</name>
</gene>
<keyword evidence="7" id="KW-1185">Reference proteome</keyword>
<dbReference type="PROSITE" id="PS50600">
    <property type="entry name" value="ULP_PROTEASE"/>
    <property type="match status" value="1"/>
</dbReference>
<dbReference type="PANTHER" id="PTHR31470">
    <property type="entry name" value="CYSTEINE PROTEINASES SUPERFAMILY PROTEIN-RELATED-RELATED"/>
    <property type="match status" value="1"/>
</dbReference>
<dbReference type="GO" id="GO:0006508">
    <property type="term" value="P:proteolysis"/>
    <property type="evidence" value="ECO:0007669"/>
    <property type="project" value="UniProtKB-KW"/>
</dbReference>
<dbReference type="Pfam" id="PF02902">
    <property type="entry name" value="Peptidase_C48"/>
    <property type="match status" value="1"/>
</dbReference>
<evidence type="ECO:0000256" key="1">
    <source>
        <dbReference type="ARBA" id="ARBA00005234"/>
    </source>
</evidence>
<dbReference type="InterPro" id="IPR038765">
    <property type="entry name" value="Papain-like_cys_pep_sf"/>
</dbReference>
<evidence type="ECO:0000313" key="7">
    <source>
        <dbReference type="Proteomes" id="UP001234989"/>
    </source>
</evidence>
<dbReference type="Proteomes" id="UP001234989">
    <property type="component" value="Chromosome 3"/>
</dbReference>
<comment type="similarity">
    <text evidence="1">Belongs to the peptidase C48 family.</text>
</comment>
<accession>A0AAF0TJ00</accession>
<protein>
    <recommendedName>
        <fullName evidence="5">Ubiquitin-like protease family profile domain-containing protein</fullName>
    </recommendedName>
</protein>
<dbReference type="AlphaFoldDB" id="A0AAF0TJ00"/>
<dbReference type="InterPro" id="IPR003653">
    <property type="entry name" value="Peptidase_C48_C"/>
</dbReference>
<reference evidence="6" key="1">
    <citation type="submission" date="2023-08" db="EMBL/GenBank/DDBJ databases">
        <title>A de novo genome assembly of Solanum verrucosum Schlechtendal, a Mexican diploid species geographically isolated from the other diploid A-genome species in potato relatives.</title>
        <authorList>
            <person name="Hosaka K."/>
        </authorList>
    </citation>
    <scope>NUCLEOTIDE SEQUENCE</scope>
    <source>
        <tissue evidence="6">Young leaves</tissue>
    </source>
</reference>
<evidence type="ECO:0000256" key="3">
    <source>
        <dbReference type="ARBA" id="ARBA00022801"/>
    </source>
</evidence>
<dbReference type="PANTHER" id="PTHR31470:SF56">
    <property type="entry name" value="ULP1 PROTEASE FAMILY, C-TERMINAL CATALYTIC DOMAIN CONTAINING PROTEIN"/>
    <property type="match status" value="1"/>
</dbReference>
<feature type="compositionally biased region" description="Low complexity" evidence="4">
    <location>
        <begin position="14"/>
        <end position="31"/>
    </location>
</feature>
<organism evidence="6 7">
    <name type="scientific">Solanum verrucosum</name>
    <dbReference type="NCBI Taxonomy" id="315347"/>
    <lineage>
        <taxon>Eukaryota</taxon>
        <taxon>Viridiplantae</taxon>
        <taxon>Streptophyta</taxon>
        <taxon>Embryophyta</taxon>
        <taxon>Tracheophyta</taxon>
        <taxon>Spermatophyta</taxon>
        <taxon>Magnoliopsida</taxon>
        <taxon>eudicotyledons</taxon>
        <taxon>Gunneridae</taxon>
        <taxon>Pentapetalae</taxon>
        <taxon>asterids</taxon>
        <taxon>lamiids</taxon>
        <taxon>Solanales</taxon>
        <taxon>Solanaceae</taxon>
        <taxon>Solanoideae</taxon>
        <taxon>Solaneae</taxon>
        <taxon>Solanum</taxon>
    </lineage>
</organism>
<evidence type="ECO:0000256" key="2">
    <source>
        <dbReference type="ARBA" id="ARBA00022670"/>
    </source>
</evidence>
<feature type="compositionally biased region" description="Basic and acidic residues" evidence="4">
    <location>
        <begin position="46"/>
        <end position="72"/>
    </location>
</feature>
<dbReference type="Gene3D" id="3.40.395.10">
    <property type="entry name" value="Adenoviral Proteinase, Chain A"/>
    <property type="match status" value="1"/>
</dbReference>
<keyword evidence="2" id="KW-0645">Protease</keyword>